<dbReference type="InterPro" id="IPR028045">
    <property type="entry name" value="HROB"/>
</dbReference>
<evidence type="ECO:0000259" key="2">
    <source>
        <dbReference type="Pfam" id="PF15072"/>
    </source>
</evidence>
<feature type="domain" description="Homologous recombination OB-fold protein OB-fold" evidence="2">
    <location>
        <begin position="409"/>
        <end position="492"/>
    </location>
</feature>
<evidence type="ECO:0000313" key="4">
    <source>
        <dbReference type="Proteomes" id="UP000265000"/>
    </source>
</evidence>
<feature type="region of interest" description="Disordered" evidence="1">
    <location>
        <begin position="286"/>
        <end position="305"/>
    </location>
</feature>
<feature type="region of interest" description="Disordered" evidence="1">
    <location>
        <begin position="135"/>
        <end position="274"/>
    </location>
</feature>
<feature type="compositionally biased region" description="Low complexity" evidence="1">
    <location>
        <begin position="212"/>
        <end position="222"/>
    </location>
</feature>
<dbReference type="GO" id="GO:0000725">
    <property type="term" value="P:recombinational repair"/>
    <property type="evidence" value="ECO:0007669"/>
    <property type="project" value="InterPro"/>
</dbReference>
<evidence type="ECO:0000256" key="1">
    <source>
        <dbReference type="SAM" id="MobiDB-lite"/>
    </source>
</evidence>
<dbReference type="PANTHER" id="PTHR14523:SF1">
    <property type="entry name" value="HOMOLOGOUS RECOMBINATION OB-FOLD PROTEIN"/>
    <property type="match status" value="1"/>
</dbReference>
<name>A0A3Q2Q483_FUNHE</name>
<dbReference type="AlphaFoldDB" id="A0A3Q2Q483"/>
<feature type="compositionally biased region" description="Polar residues" evidence="1">
    <location>
        <begin position="90"/>
        <end position="118"/>
    </location>
</feature>
<sequence length="526" mass="56352">PFLSQDVLGTDWTACSVPGPADVEAAAPSCALRASSVSHREQEDACRGPAGEKAAGLRNYAASGSSLLSGAAQTVALGLRQLSSSTVPASPLLSTVNNSKPQQSPANTQGPGRPSTAQDDFDDWDVDLADLDECDEQTRQRSEPAASSVKTLRPSAHVRSHAPPDRSPREPAAASRTSSHCSYNAPPRSLPAAHLQSPSPRAALPAAPPRTPAARLAPASTSGLPRTPSCPQRLQNPRAAPQAPCQARGLFSTVSPAPSPSLDASGLSPHPLHTPVLTNRLVQLVSASSRLPKRPRSESHQPRTRRFPGPLEHVCFFPHRCFILIFNLDEIVVSVPHTPTHGAVARPPIITSSQPITTSQSDEEEFSGRAWAAMKAETGLDERNPSCFLHTYSVVMVLRKAALKRLPRNKVPNMAVLLKSIIHTNADAKAVFKDPTGEIQGTVHRRLLEERSEELKAGAILLLKQVGVFSPSHRNHYLNVTPNNLLRIYSPDGVSLSTQLPPLALVSTNDDLDELLGEIPEDTYSF</sequence>
<dbReference type="GeneTree" id="ENSGT00400000022305"/>
<feature type="region of interest" description="Disordered" evidence="1">
    <location>
        <begin position="90"/>
        <end position="121"/>
    </location>
</feature>
<feature type="compositionally biased region" description="Low complexity" evidence="1">
    <location>
        <begin position="237"/>
        <end position="248"/>
    </location>
</feature>
<dbReference type="Proteomes" id="UP000265000">
    <property type="component" value="Unplaced"/>
</dbReference>
<proteinExistence type="predicted"/>
<accession>A0A3Q2Q483</accession>
<organism evidence="3 4">
    <name type="scientific">Fundulus heteroclitus</name>
    <name type="common">Killifish</name>
    <name type="synonym">Mummichog</name>
    <dbReference type="NCBI Taxonomy" id="8078"/>
    <lineage>
        <taxon>Eukaryota</taxon>
        <taxon>Metazoa</taxon>
        <taxon>Chordata</taxon>
        <taxon>Craniata</taxon>
        <taxon>Vertebrata</taxon>
        <taxon>Euteleostomi</taxon>
        <taxon>Actinopterygii</taxon>
        <taxon>Neopterygii</taxon>
        <taxon>Teleostei</taxon>
        <taxon>Neoteleostei</taxon>
        <taxon>Acanthomorphata</taxon>
        <taxon>Ovalentaria</taxon>
        <taxon>Atherinomorphae</taxon>
        <taxon>Cyprinodontiformes</taxon>
        <taxon>Fundulidae</taxon>
        <taxon>Fundulus</taxon>
    </lineage>
</organism>
<dbReference type="Pfam" id="PF15072">
    <property type="entry name" value="HROB"/>
    <property type="match status" value="1"/>
</dbReference>
<evidence type="ECO:0000313" key="3">
    <source>
        <dbReference type="Ensembl" id="ENSFHEP00000021211.1"/>
    </source>
</evidence>
<reference evidence="3" key="2">
    <citation type="submission" date="2025-09" db="UniProtKB">
        <authorList>
            <consortium name="Ensembl"/>
        </authorList>
    </citation>
    <scope>IDENTIFICATION</scope>
</reference>
<dbReference type="Ensembl" id="ENSFHET00000016072.1">
    <property type="protein sequence ID" value="ENSFHEP00000021211.1"/>
    <property type="gene ID" value="ENSFHEG00000023371.1"/>
</dbReference>
<reference evidence="3" key="1">
    <citation type="submission" date="2025-08" db="UniProtKB">
        <authorList>
            <consortium name="Ensembl"/>
        </authorList>
    </citation>
    <scope>IDENTIFICATION</scope>
</reference>
<keyword evidence="4" id="KW-1185">Reference proteome</keyword>
<protein>
    <submittedName>
        <fullName evidence="3">Homologous recombination factor with OB-fold</fullName>
    </submittedName>
</protein>
<dbReference type="PANTHER" id="PTHR14523">
    <property type="entry name" value="UNCHARACTERIZED PROTEIN C17ORF53 HOMOLOG"/>
    <property type="match status" value="1"/>
</dbReference>
<dbReference type="InterPro" id="IPR058570">
    <property type="entry name" value="HROB_OB"/>
</dbReference>